<dbReference type="Proteomes" id="UP000637267">
    <property type="component" value="Unassembled WGS sequence"/>
</dbReference>
<protein>
    <recommendedName>
        <fullName evidence="3">Integrase</fullName>
    </recommendedName>
</protein>
<evidence type="ECO:0000313" key="1">
    <source>
        <dbReference type="EMBL" id="GGP23018.1"/>
    </source>
</evidence>
<name>A0ABQ2PCG5_9NEIS</name>
<keyword evidence="2" id="KW-1185">Reference proteome</keyword>
<accession>A0ABQ2PCG5</accession>
<gene>
    <name evidence="1" type="ORF">GCM10010970_30180</name>
</gene>
<dbReference type="RefSeq" id="WP_188705190.1">
    <property type="nucleotide sequence ID" value="NZ_BMLX01000004.1"/>
</dbReference>
<reference evidence="2" key="1">
    <citation type="journal article" date="2019" name="Int. J. Syst. Evol. Microbiol.">
        <title>The Global Catalogue of Microorganisms (GCM) 10K type strain sequencing project: providing services to taxonomists for standard genome sequencing and annotation.</title>
        <authorList>
            <consortium name="The Broad Institute Genomics Platform"/>
            <consortium name="The Broad Institute Genome Sequencing Center for Infectious Disease"/>
            <person name="Wu L."/>
            <person name="Ma J."/>
        </authorList>
    </citation>
    <scope>NUCLEOTIDE SEQUENCE [LARGE SCALE GENOMIC DNA]</scope>
    <source>
        <strain evidence="2">CGMCC 1.8859</strain>
    </source>
</reference>
<evidence type="ECO:0000313" key="2">
    <source>
        <dbReference type="Proteomes" id="UP000637267"/>
    </source>
</evidence>
<organism evidence="1 2">
    <name type="scientific">Silvimonas iriomotensis</name>
    <dbReference type="NCBI Taxonomy" id="449662"/>
    <lineage>
        <taxon>Bacteria</taxon>
        <taxon>Pseudomonadati</taxon>
        <taxon>Pseudomonadota</taxon>
        <taxon>Betaproteobacteria</taxon>
        <taxon>Neisseriales</taxon>
        <taxon>Chitinibacteraceae</taxon>
        <taxon>Silvimonas</taxon>
    </lineage>
</organism>
<dbReference type="EMBL" id="BMLX01000004">
    <property type="protein sequence ID" value="GGP23018.1"/>
    <property type="molecule type" value="Genomic_DNA"/>
</dbReference>
<evidence type="ECO:0008006" key="3">
    <source>
        <dbReference type="Google" id="ProtNLM"/>
    </source>
</evidence>
<comment type="caution">
    <text evidence="1">The sequence shown here is derived from an EMBL/GenBank/DDBJ whole genome shotgun (WGS) entry which is preliminary data.</text>
</comment>
<proteinExistence type="predicted"/>
<sequence length="670" mass="77256">MTRSWNAELKKRDFLLERFDNLEESNPIVYENLNSGVAVRYNDISWNLTELHRRKKHTVIKFDYWDKKNQDTFQKNIITQSKKLIYIYFKSQKDRRSIDVILKFSLYIRLLALESFESGCLPSDILKNHTLVEDLFKKHNYIASALLNFIRLLREFGETSTGFAVFETKFEKRIVQYIASWKSEQQTPPVPARIYLLLISDLVQEFDRYDGIRAEFIEHLKNALSNPVYGRNKTSQRTIAHDMGITYYPTPELEDMMSNELRLYFRDKNIREVIGGLRKIASDIQLMCKAILHIFSGARGSEISYLNYNCARTERNGANIFCLIDGIPAKKREKGEPIELVSWVTSPIGMRAIRYAQEISELIYRYNPSGITIPEDRWFLFPSMVWACRNGHPNKDRGTNINPGVLRAKRDSECFNLLCPVIREEDIEELESIDPFRAWHEDPLYKVGNPWPTASTQLRRSLAVYGTNSGLVGISSITVQYNHMEIAMSEYYGRGSVHAKRILAIDPGHFCHLYQDEQPLAEGLKFLKDVADSDEPVYGPYALWLRHNLFTEGWAISTQSRQDVLNAFRKGLMAYQETFLGGCSKVGVCTERAMRSVVACLTCGSATLTNEVIRRSLVDVGFLLFFGQMVLSVATYDNSFSLESASMQLSDFDAHFLARYQLIPVWEEPK</sequence>